<evidence type="ECO:0000256" key="1">
    <source>
        <dbReference type="ARBA" id="ARBA00010830"/>
    </source>
</evidence>
<sequence length="453" mass="48345">MVPRQLPLAPAPPPAPWASWPPPAAPFSAPTTTAAFTTAAPPAPAPSAPPTIMPAPPPAVPPAPAPPGPRIAARQAARHAARRRRGAGRSEAALSRLVPQALVVAFLAGGTSAFVTHDKSVGLSVDGDPRTLHTFADDVQELLEDEGVELGPHDLVSPAPEEPLDNGDEVVVRHGRLLFLTLDGEPRRVWTTASTVEGALQELGVRVEGAYLSAARHAEIPRAGLALDVWTERAVTLLADGRERTIRTNAATIGDAVDQAGIELRGQDTTSVPQGSVPRDGQTVSVMRITGTKEVREEPVPYRTVRRLDPELFQGTEVVVRPGRQGAERVTYALRTVNGVRQKPRKLRAEVVRRPQAQMVHVGTRPLPVSVAGAEGLNWGAMARCESGGRPDAVDASGTYGGLYQFDTATWHHLGGRGRPQDAPPAEQTYRAKKLYVQRGAGPWPHCGRKLHQ</sequence>
<organism evidence="6 7">
    <name type="scientific">Streptomyces pathocidini</name>
    <dbReference type="NCBI Taxonomy" id="1650571"/>
    <lineage>
        <taxon>Bacteria</taxon>
        <taxon>Bacillati</taxon>
        <taxon>Actinomycetota</taxon>
        <taxon>Actinomycetes</taxon>
        <taxon>Kitasatosporales</taxon>
        <taxon>Streptomycetaceae</taxon>
        <taxon>Streptomyces</taxon>
    </lineage>
</organism>
<protein>
    <submittedName>
        <fullName evidence="6">Ubiquitin-like domain-containing protein</fullName>
    </submittedName>
</protein>
<feature type="compositionally biased region" description="Pro residues" evidence="4">
    <location>
        <begin position="9"/>
        <end position="25"/>
    </location>
</feature>
<dbReference type="Gene3D" id="2.20.230.10">
    <property type="entry name" value="Resuscitation-promoting factor rpfb"/>
    <property type="match status" value="1"/>
</dbReference>
<evidence type="ECO:0000256" key="2">
    <source>
        <dbReference type="ARBA" id="ARBA00022729"/>
    </source>
</evidence>
<dbReference type="Proteomes" id="UP001611548">
    <property type="component" value="Unassembled WGS sequence"/>
</dbReference>
<dbReference type="Pfam" id="PF03990">
    <property type="entry name" value="DUF348"/>
    <property type="match status" value="3"/>
</dbReference>
<accession>A0ABW7USP2</accession>
<dbReference type="Gene3D" id="1.10.530.10">
    <property type="match status" value="1"/>
</dbReference>
<feature type="domain" description="G5" evidence="5">
    <location>
        <begin position="286"/>
        <end position="366"/>
    </location>
</feature>
<dbReference type="InterPro" id="IPR007137">
    <property type="entry name" value="DUF348"/>
</dbReference>
<dbReference type="Pfam" id="PF07501">
    <property type="entry name" value="G5"/>
    <property type="match status" value="1"/>
</dbReference>
<keyword evidence="7" id="KW-1185">Reference proteome</keyword>
<evidence type="ECO:0000256" key="3">
    <source>
        <dbReference type="ARBA" id="ARBA00022801"/>
    </source>
</evidence>
<proteinExistence type="inferred from homology"/>
<dbReference type="CDD" id="cd13925">
    <property type="entry name" value="RPF"/>
    <property type="match status" value="1"/>
</dbReference>
<dbReference type="PANTHER" id="PTHR39160:SF4">
    <property type="entry name" value="RESUSCITATION-PROMOTING FACTOR RPFB"/>
    <property type="match status" value="1"/>
</dbReference>
<dbReference type="SMART" id="SM01208">
    <property type="entry name" value="G5"/>
    <property type="match status" value="1"/>
</dbReference>
<dbReference type="SUPFAM" id="SSF53955">
    <property type="entry name" value="Lysozyme-like"/>
    <property type="match status" value="1"/>
</dbReference>
<dbReference type="Pfam" id="PF06737">
    <property type="entry name" value="Transglycosylas"/>
    <property type="match status" value="1"/>
</dbReference>
<evidence type="ECO:0000256" key="4">
    <source>
        <dbReference type="SAM" id="MobiDB-lite"/>
    </source>
</evidence>
<dbReference type="InterPro" id="IPR051933">
    <property type="entry name" value="Resuscitation_pf_RpfB"/>
</dbReference>
<keyword evidence="2" id="KW-0732">Signal</keyword>
<feature type="compositionally biased region" description="Pro residues" evidence="4">
    <location>
        <begin position="41"/>
        <end position="69"/>
    </location>
</feature>
<evidence type="ECO:0000313" key="7">
    <source>
        <dbReference type="Proteomes" id="UP001611548"/>
    </source>
</evidence>
<dbReference type="EMBL" id="JBIRWE010000006">
    <property type="protein sequence ID" value="MFI1965633.1"/>
    <property type="molecule type" value="Genomic_DNA"/>
</dbReference>
<dbReference type="PANTHER" id="PTHR39160">
    <property type="entry name" value="CELL WALL-BINDING PROTEIN YOCH"/>
    <property type="match status" value="1"/>
</dbReference>
<dbReference type="RefSeq" id="WP_398718672.1">
    <property type="nucleotide sequence ID" value="NZ_JBIRWE010000006.1"/>
</dbReference>
<gene>
    <name evidence="6" type="ORF">ACH429_16220</name>
</gene>
<dbReference type="InterPro" id="IPR011098">
    <property type="entry name" value="G5_dom"/>
</dbReference>
<dbReference type="InterPro" id="IPR010618">
    <property type="entry name" value="RPF"/>
</dbReference>
<comment type="similarity">
    <text evidence="1">Belongs to the transglycosylase family. Rpf subfamily.</text>
</comment>
<keyword evidence="3" id="KW-0378">Hydrolase</keyword>
<feature type="region of interest" description="Disordered" evidence="4">
    <location>
        <begin position="1"/>
        <end position="70"/>
    </location>
</feature>
<dbReference type="PROSITE" id="PS51109">
    <property type="entry name" value="G5"/>
    <property type="match status" value="1"/>
</dbReference>
<feature type="compositionally biased region" description="Low complexity" evidence="4">
    <location>
        <begin position="26"/>
        <end position="40"/>
    </location>
</feature>
<comment type="caution">
    <text evidence="6">The sequence shown here is derived from an EMBL/GenBank/DDBJ whole genome shotgun (WGS) entry which is preliminary data.</text>
</comment>
<dbReference type="InterPro" id="IPR023346">
    <property type="entry name" value="Lysozyme-like_dom_sf"/>
</dbReference>
<evidence type="ECO:0000313" key="6">
    <source>
        <dbReference type="EMBL" id="MFI1965633.1"/>
    </source>
</evidence>
<reference evidence="6 7" key="1">
    <citation type="submission" date="2024-10" db="EMBL/GenBank/DDBJ databases">
        <title>The Natural Products Discovery Center: Release of the First 8490 Sequenced Strains for Exploring Actinobacteria Biosynthetic Diversity.</title>
        <authorList>
            <person name="Kalkreuter E."/>
            <person name="Kautsar S.A."/>
            <person name="Yang D."/>
            <person name="Bader C.D."/>
            <person name="Teijaro C.N."/>
            <person name="Fluegel L."/>
            <person name="Davis C.M."/>
            <person name="Simpson J.R."/>
            <person name="Lauterbach L."/>
            <person name="Steele A.D."/>
            <person name="Gui C."/>
            <person name="Meng S."/>
            <person name="Li G."/>
            <person name="Viehrig K."/>
            <person name="Ye F."/>
            <person name="Su P."/>
            <person name="Kiefer A.F."/>
            <person name="Nichols A."/>
            <person name="Cepeda A.J."/>
            <person name="Yan W."/>
            <person name="Fan B."/>
            <person name="Jiang Y."/>
            <person name="Adhikari A."/>
            <person name="Zheng C.-J."/>
            <person name="Schuster L."/>
            <person name="Cowan T.M."/>
            <person name="Smanski M.J."/>
            <person name="Chevrette M.G."/>
            <person name="De Carvalho L.P.S."/>
            <person name="Shen B."/>
        </authorList>
    </citation>
    <scope>NUCLEOTIDE SEQUENCE [LARGE SCALE GENOMIC DNA]</scope>
    <source>
        <strain evidence="6 7">NPDC020327</strain>
    </source>
</reference>
<evidence type="ECO:0000259" key="5">
    <source>
        <dbReference type="PROSITE" id="PS51109"/>
    </source>
</evidence>
<name>A0ABW7USP2_9ACTN</name>